<evidence type="ECO:0008006" key="11">
    <source>
        <dbReference type="Google" id="ProtNLM"/>
    </source>
</evidence>
<evidence type="ECO:0000256" key="5">
    <source>
        <dbReference type="ARBA" id="ARBA00023157"/>
    </source>
</evidence>
<dbReference type="EMBL" id="JARO02004973">
    <property type="protein sequence ID" value="KPP67562.1"/>
    <property type="molecule type" value="Genomic_DNA"/>
</dbReference>
<keyword evidence="4" id="KW-0472">Membrane</keyword>
<dbReference type="AlphaFoldDB" id="A0A0P7V051"/>
<evidence type="ECO:0000256" key="8">
    <source>
        <dbReference type="SAM" id="Coils"/>
    </source>
</evidence>
<keyword evidence="6" id="KW-0449">Lipoprotein</keyword>
<comment type="caution">
    <text evidence="9">The sequence shown here is derived from an EMBL/GenBank/DDBJ whole genome shotgun (WGS) entry which is preliminary data.</text>
</comment>
<evidence type="ECO:0000256" key="4">
    <source>
        <dbReference type="ARBA" id="ARBA00023136"/>
    </source>
</evidence>
<keyword evidence="1" id="KW-0519">Myristate</keyword>
<proteinExistence type="predicted"/>
<dbReference type="Pfam" id="PF05300">
    <property type="entry name" value="MIC19_MIC25"/>
    <property type="match status" value="1"/>
</dbReference>
<keyword evidence="2" id="KW-0999">Mitochondrion inner membrane</keyword>
<evidence type="ECO:0000256" key="3">
    <source>
        <dbReference type="ARBA" id="ARBA00023128"/>
    </source>
</evidence>
<gene>
    <name evidence="9" type="ORF">Z043_113828</name>
</gene>
<feature type="coiled-coil region" evidence="8">
    <location>
        <begin position="95"/>
        <end position="122"/>
    </location>
</feature>
<reference evidence="9 10" key="1">
    <citation type="submission" date="2015-08" db="EMBL/GenBank/DDBJ databases">
        <title>The genome of the Asian arowana (Scleropages formosus).</title>
        <authorList>
            <person name="Tan M.H."/>
            <person name="Gan H.M."/>
            <person name="Croft L.J."/>
            <person name="Austin C.M."/>
        </authorList>
    </citation>
    <scope>NUCLEOTIDE SEQUENCE [LARGE SCALE GENOMIC DNA]</scope>
    <source>
        <strain evidence="9">Aro1</strain>
    </source>
</reference>
<organism evidence="9 10">
    <name type="scientific">Scleropages formosus</name>
    <name type="common">Asian bonytongue</name>
    <name type="synonym">Osteoglossum formosum</name>
    <dbReference type="NCBI Taxonomy" id="113540"/>
    <lineage>
        <taxon>Eukaryota</taxon>
        <taxon>Metazoa</taxon>
        <taxon>Chordata</taxon>
        <taxon>Craniata</taxon>
        <taxon>Vertebrata</taxon>
        <taxon>Euteleostomi</taxon>
        <taxon>Actinopterygii</taxon>
        <taxon>Neopterygii</taxon>
        <taxon>Teleostei</taxon>
        <taxon>Osteoglossocephala</taxon>
        <taxon>Osteoglossomorpha</taxon>
        <taxon>Osteoglossiformes</taxon>
        <taxon>Osteoglossidae</taxon>
        <taxon>Scleropages</taxon>
    </lineage>
</organism>
<comment type="subcellular location">
    <subcellularLocation>
        <location evidence="7">Mitochondrion inner membrane</location>
        <topology evidence="7">Lipid-anchor</topology>
    </subcellularLocation>
</comment>
<sequence length="131" mass="15253">MGSNNSTRRVSFEADENDNVTVVKGIRAGEELPAITCLPAFRLEEERTKAQAQVQQEVQRMLEAERVAAQESIRQALLKERVTAEDDRLRAQFYAQQLEEREQELRKQDAFYKEQLAKLEERVDVYTLIDH</sequence>
<dbReference type="Proteomes" id="UP000034805">
    <property type="component" value="Unassembled WGS sequence"/>
</dbReference>
<evidence type="ECO:0000256" key="7">
    <source>
        <dbReference type="ARBA" id="ARBA00034476"/>
    </source>
</evidence>
<keyword evidence="8" id="KW-0175">Coiled coil</keyword>
<dbReference type="PANTHER" id="PTHR21588">
    <property type="entry name" value="COILED-COIL-HELIX-COILED-COIL-HELIX DOMAIN CONTAINING 6"/>
    <property type="match status" value="1"/>
</dbReference>
<dbReference type="GO" id="GO:0061617">
    <property type="term" value="C:MICOS complex"/>
    <property type="evidence" value="ECO:0007669"/>
    <property type="project" value="InterPro"/>
</dbReference>
<dbReference type="InterPro" id="IPR052632">
    <property type="entry name" value="MICOS_subunit_Mic19"/>
</dbReference>
<dbReference type="PANTHER" id="PTHR21588:SF23">
    <property type="entry name" value="MICOS COMPLEX SUBUNIT MIC19 ISOFORM X1"/>
    <property type="match status" value="1"/>
</dbReference>
<keyword evidence="5" id="KW-1015">Disulfide bond</keyword>
<evidence type="ECO:0000256" key="1">
    <source>
        <dbReference type="ARBA" id="ARBA00022707"/>
    </source>
</evidence>
<dbReference type="GO" id="GO:0007007">
    <property type="term" value="P:inner mitochondrial membrane organization"/>
    <property type="evidence" value="ECO:0007669"/>
    <property type="project" value="TreeGrafter"/>
</dbReference>
<keyword evidence="3" id="KW-0496">Mitochondrion</keyword>
<name>A0A0P7V051_SCLFO</name>
<evidence type="ECO:0000256" key="6">
    <source>
        <dbReference type="ARBA" id="ARBA00023288"/>
    </source>
</evidence>
<evidence type="ECO:0000313" key="10">
    <source>
        <dbReference type="Proteomes" id="UP000034805"/>
    </source>
</evidence>
<evidence type="ECO:0000313" key="9">
    <source>
        <dbReference type="EMBL" id="KPP67562.1"/>
    </source>
</evidence>
<protein>
    <recommendedName>
        <fullName evidence="11">Coiled-coil-helix-coiled-coil-helix domain-containing protein 3, mitochondrial-like</fullName>
    </recommendedName>
</protein>
<dbReference type="InterPro" id="IPR007964">
    <property type="entry name" value="MIC19/MIC25"/>
</dbReference>
<accession>A0A0P7V051</accession>
<evidence type="ECO:0000256" key="2">
    <source>
        <dbReference type="ARBA" id="ARBA00022792"/>
    </source>
</evidence>